<gene>
    <name evidence="1" type="ORF">F511_36727</name>
</gene>
<sequence length="174" mass="19178">MLATADILKSFLVTSSSFVVCNTATGTHLNECTCCLRLDYSMYDVASSLALLFTTADSFSFLLIDDVTADLVHIVPAGSIRSSWFNTFLLVILAPWCTSRFIIPFDVPAGPPSTLALAAGSTWPPPDYEQLTQLWTSPLLIQLPFTMMNQPNAELHLENHRLDRFCYCSSSSSI</sequence>
<accession>A0A2Z7B5A7</accession>
<dbReference type="Proteomes" id="UP000250235">
    <property type="component" value="Unassembled WGS sequence"/>
</dbReference>
<name>A0A2Z7B5A7_9LAMI</name>
<dbReference type="AlphaFoldDB" id="A0A2Z7B5A7"/>
<reference evidence="1 2" key="1">
    <citation type="journal article" date="2015" name="Proc. Natl. Acad. Sci. U.S.A.">
        <title>The resurrection genome of Boea hygrometrica: A blueprint for survival of dehydration.</title>
        <authorList>
            <person name="Xiao L."/>
            <person name="Yang G."/>
            <person name="Zhang L."/>
            <person name="Yang X."/>
            <person name="Zhao S."/>
            <person name="Ji Z."/>
            <person name="Zhou Q."/>
            <person name="Hu M."/>
            <person name="Wang Y."/>
            <person name="Chen M."/>
            <person name="Xu Y."/>
            <person name="Jin H."/>
            <person name="Xiao X."/>
            <person name="Hu G."/>
            <person name="Bao F."/>
            <person name="Hu Y."/>
            <person name="Wan P."/>
            <person name="Li L."/>
            <person name="Deng X."/>
            <person name="Kuang T."/>
            <person name="Xiang C."/>
            <person name="Zhu J.K."/>
            <person name="Oliver M.J."/>
            <person name="He Y."/>
        </authorList>
    </citation>
    <scope>NUCLEOTIDE SEQUENCE [LARGE SCALE GENOMIC DNA]</scope>
    <source>
        <strain evidence="2">cv. XS01</strain>
    </source>
</reference>
<organism evidence="1 2">
    <name type="scientific">Dorcoceras hygrometricum</name>
    <dbReference type="NCBI Taxonomy" id="472368"/>
    <lineage>
        <taxon>Eukaryota</taxon>
        <taxon>Viridiplantae</taxon>
        <taxon>Streptophyta</taxon>
        <taxon>Embryophyta</taxon>
        <taxon>Tracheophyta</taxon>
        <taxon>Spermatophyta</taxon>
        <taxon>Magnoliopsida</taxon>
        <taxon>eudicotyledons</taxon>
        <taxon>Gunneridae</taxon>
        <taxon>Pentapetalae</taxon>
        <taxon>asterids</taxon>
        <taxon>lamiids</taxon>
        <taxon>Lamiales</taxon>
        <taxon>Gesneriaceae</taxon>
        <taxon>Didymocarpoideae</taxon>
        <taxon>Trichosporeae</taxon>
        <taxon>Loxocarpinae</taxon>
        <taxon>Dorcoceras</taxon>
    </lineage>
</organism>
<protein>
    <submittedName>
        <fullName evidence="1">Uncharacterized protein</fullName>
    </submittedName>
</protein>
<keyword evidence="2" id="KW-1185">Reference proteome</keyword>
<evidence type="ECO:0000313" key="1">
    <source>
        <dbReference type="EMBL" id="KZV29210.1"/>
    </source>
</evidence>
<proteinExistence type="predicted"/>
<dbReference type="EMBL" id="KV009429">
    <property type="protein sequence ID" value="KZV29210.1"/>
    <property type="molecule type" value="Genomic_DNA"/>
</dbReference>
<evidence type="ECO:0000313" key="2">
    <source>
        <dbReference type="Proteomes" id="UP000250235"/>
    </source>
</evidence>